<keyword evidence="3" id="KW-1185">Reference proteome</keyword>
<comment type="caution">
    <text evidence="2">The sequence shown here is derived from an EMBL/GenBank/DDBJ whole genome shotgun (WGS) entry which is preliminary data.</text>
</comment>
<dbReference type="EMBL" id="NRRE01000023">
    <property type="protein sequence ID" value="MBK1697394.1"/>
    <property type="molecule type" value="Genomic_DNA"/>
</dbReference>
<sequence>MIAARPGDDDKAREKNAARSRLPRQAQAGLETAPDGRANNRERAGASRRADEEASITGEALECRA</sequence>
<accession>A0A934V0G1</accession>
<evidence type="ECO:0000313" key="3">
    <source>
        <dbReference type="Proteomes" id="UP000778970"/>
    </source>
</evidence>
<dbReference type="AlphaFoldDB" id="A0A934V0G1"/>
<evidence type="ECO:0000256" key="1">
    <source>
        <dbReference type="SAM" id="MobiDB-lite"/>
    </source>
</evidence>
<gene>
    <name evidence="2" type="ORF">CKO21_09045</name>
</gene>
<feature type="compositionally biased region" description="Basic and acidic residues" evidence="1">
    <location>
        <begin position="1"/>
        <end position="17"/>
    </location>
</feature>
<proteinExistence type="predicted"/>
<evidence type="ECO:0000313" key="2">
    <source>
        <dbReference type="EMBL" id="MBK1697394.1"/>
    </source>
</evidence>
<protein>
    <submittedName>
        <fullName evidence="2">Uncharacterized protein</fullName>
    </submittedName>
</protein>
<reference evidence="2" key="2">
    <citation type="journal article" date="2020" name="Microorganisms">
        <title>Osmotic Adaptation and Compatible Solute Biosynthesis of Phototrophic Bacteria as Revealed from Genome Analyses.</title>
        <authorList>
            <person name="Imhoff J.F."/>
            <person name="Rahn T."/>
            <person name="Kunzel S."/>
            <person name="Keller A."/>
            <person name="Neulinger S.C."/>
        </authorList>
    </citation>
    <scope>NUCLEOTIDE SEQUENCE</scope>
    <source>
        <strain evidence="2">DSM 9154</strain>
    </source>
</reference>
<dbReference type="Proteomes" id="UP000778970">
    <property type="component" value="Unassembled WGS sequence"/>
</dbReference>
<feature type="compositionally biased region" description="Basic and acidic residues" evidence="1">
    <location>
        <begin position="38"/>
        <end position="52"/>
    </location>
</feature>
<reference evidence="2" key="1">
    <citation type="submission" date="2017-08" db="EMBL/GenBank/DDBJ databases">
        <authorList>
            <person name="Imhoff J.F."/>
            <person name="Rahn T."/>
            <person name="Kuenzel S."/>
            <person name="Neulinger S.C."/>
        </authorList>
    </citation>
    <scope>NUCLEOTIDE SEQUENCE</scope>
    <source>
        <strain evidence="2">DSM 9154</strain>
    </source>
</reference>
<organism evidence="2 3">
    <name type="scientific">Rhodovibrio salinarum</name>
    <dbReference type="NCBI Taxonomy" id="1087"/>
    <lineage>
        <taxon>Bacteria</taxon>
        <taxon>Pseudomonadati</taxon>
        <taxon>Pseudomonadota</taxon>
        <taxon>Alphaproteobacteria</taxon>
        <taxon>Rhodospirillales</taxon>
        <taxon>Rhodovibrionaceae</taxon>
        <taxon>Rhodovibrio</taxon>
    </lineage>
</organism>
<feature type="region of interest" description="Disordered" evidence="1">
    <location>
        <begin position="1"/>
        <end position="65"/>
    </location>
</feature>
<name>A0A934V0G1_9PROT</name>